<dbReference type="Pfam" id="PF07859">
    <property type="entry name" value="Abhydrolase_3"/>
    <property type="match status" value="1"/>
</dbReference>
<dbReference type="Gene3D" id="3.40.50.1820">
    <property type="entry name" value="alpha/beta hydrolase"/>
    <property type="match status" value="1"/>
</dbReference>
<dbReference type="Proteomes" id="UP001238088">
    <property type="component" value="Unassembled WGS sequence"/>
</dbReference>
<proteinExistence type="predicted"/>
<protein>
    <submittedName>
        <fullName evidence="2">Acetyl esterase/lipase</fullName>
    </submittedName>
</protein>
<gene>
    <name evidence="2" type="ORF">J2S17_000396</name>
</gene>
<evidence type="ECO:0000313" key="2">
    <source>
        <dbReference type="EMBL" id="MDQ0268527.1"/>
    </source>
</evidence>
<dbReference type="SUPFAM" id="SSF53474">
    <property type="entry name" value="alpha/beta-Hydrolases"/>
    <property type="match status" value="1"/>
</dbReference>
<accession>A0ABU0AB99</accession>
<evidence type="ECO:0000313" key="3">
    <source>
        <dbReference type="Proteomes" id="UP001238088"/>
    </source>
</evidence>
<dbReference type="InterPro" id="IPR013094">
    <property type="entry name" value="AB_hydrolase_3"/>
</dbReference>
<evidence type="ECO:0000259" key="1">
    <source>
        <dbReference type="Pfam" id="PF07859"/>
    </source>
</evidence>
<organism evidence="2 3">
    <name type="scientific">Cytobacillus purgationiresistens</name>
    <dbReference type="NCBI Taxonomy" id="863449"/>
    <lineage>
        <taxon>Bacteria</taxon>
        <taxon>Bacillati</taxon>
        <taxon>Bacillota</taxon>
        <taxon>Bacilli</taxon>
        <taxon>Bacillales</taxon>
        <taxon>Bacillaceae</taxon>
        <taxon>Cytobacillus</taxon>
    </lineage>
</organism>
<reference evidence="2 3" key="1">
    <citation type="submission" date="2023-07" db="EMBL/GenBank/DDBJ databases">
        <title>Genomic Encyclopedia of Type Strains, Phase IV (KMG-IV): sequencing the most valuable type-strain genomes for metagenomic binning, comparative biology and taxonomic classification.</title>
        <authorList>
            <person name="Goeker M."/>
        </authorList>
    </citation>
    <scope>NUCLEOTIDE SEQUENCE [LARGE SCALE GENOMIC DNA]</scope>
    <source>
        <strain evidence="2 3">DSM 23494</strain>
    </source>
</reference>
<name>A0ABU0AB99_9BACI</name>
<sequence>MVVETSVQRTNLSLYYPLEAKQEKLPVYINFHGGAFIMNEKEMDDPYCRFLANQAECVVLKLE</sequence>
<comment type="caution">
    <text evidence="2">The sequence shown here is derived from an EMBL/GenBank/DDBJ whole genome shotgun (WGS) entry which is preliminary data.</text>
</comment>
<dbReference type="InterPro" id="IPR029058">
    <property type="entry name" value="AB_hydrolase_fold"/>
</dbReference>
<keyword evidence="3" id="KW-1185">Reference proteome</keyword>
<dbReference type="EMBL" id="JAUSUB010000001">
    <property type="protein sequence ID" value="MDQ0268527.1"/>
    <property type="molecule type" value="Genomic_DNA"/>
</dbReference>
<feature type="domain" description="Alpha/beta hydrolase fold-3" evidence="1">
    <location>
        <begin position="29"/>
        <end position="60"/>
    </location>
</feature>